<evidence type="ECO:0000256" key="2">
    <source>
        <dbReference type="ARBA" id="ARBA00004530"/>
    </source>
</evidence>
<evidence type="ECO:0000256" key="14">
    <source>
        <dbReference type="SAM" id="Phobius"/>
    </source>
</evidence>
<keyword evidence="4 15" id="KW-0732">Signal</keyword>
<evidence type="ECO:0000256" key="3">
    <source>
        <dbReference type="ARBA" id="ARBA00022692"/>
    </source>
</evidence>
<reference evidence="17" key="1">
    <citation type="submission" date="2025-08" db="UniProtKB">
        <authorList>
            <consortium name="Ensembl"/>
        </authorList>
    </citation>
    <scope>IDENTIFICATION</scope>
</reference>
<evidence type="ECO:0000256" key="4">
    <source>
        <dbReference type="ARBA" id="ARBA00022729"/>
    </source>
</evidence>
<evidence type="ECO:0000256" key="11">
    <source>
        <dbReference type="ARBA" id="ARBA00023180"/>
    </source>
</evidence>
<dbReference type="Proteomes" id="UP000233060">
    <property type="component" value="Unassembled WGS sequence"/>
</dbReference>
<dbReference type="Pfam" id="PF00969">
    <property type="entry name" value="MHC_II_beta"/>
    <property type="match status" value="1"/>
</dbReference>
<dbReference type="InterPro" id="IPR011162">
    <property type="entry name" value="MHC_I/II-like_Ag-recog"/>
</dbReference>
<dbReference type="Ensembl" id="ENSCATT00000061226.1">
    <property type="protein sequence ID" value="ENSCATP00000036930.1"/>
    <property type="gene ID" value="ENSCATG00000040113.1"/>
</dbReference>
<feature type="chain" id="PRO_5014404091" description="Ig-like domain-containing protein" evidence="15">
    <location>
        <begin position="30"/>
        <end position="311"/>
    </location>
</feature>
<keyword evidence="8" id="KW-1064">Adaptive immunity</keyword>
<dbReference type="InterPro" id="IPR003597">
    <property type="entry name" value="Ig_C1-set"/>
</dbReference>
<dbReference type="GO" id="GO:0002504">
    <property type="term" value="P:antigen processing and presentation of peptide or polysaccharide antigen via MHC class II"/>
    <property type="evidence" value="ECO:0007669"/>
    <property type="project" value="UniProtKB-KW"/>
</dbReference>
<evidence type="ECO:0000256" key="9">
    <source>
        <dbReference type="ARBA" id="ARBA00023136"/>
    </source>
</evidence>
<keyword evidence="11" id="KW-0325">Glycoprotein</keyword>
<dbReference type="Pfam" id="PF07654">
    <property type="entry name" value="C1-set"/>
    <property type="match status" value="1"/>
</dbReference>
<dbReference type="SMART" id="SM00407">
    <property type="entry name" value="IGc1"/>
    <property type="match status" value="1"/>
</dbReference>
<evidence type="ECO:0000256" key="6">
    <source>
        <dbReference type="ARBA" id="ARBA00022859"/>
    </source>
</evidence>
<proteinExistence type="predicted"/>
<keyword evidence="7 14" id="KW-1133">Transmembrane helix</keyword>
<dbReference type="GO" id="GO:0002250">
    <property type="term" value="P:adaptive immune response"/>
    <property type="evidence" value="ECO:0007669"/>
    <property type="project" value="UniProtKB-KW"/>
</dbReference>
<feature type="signal peptide" evidence="15">
    <location>
        <begin position="1"/>
        <end position="29"/>
    </location>
</feature>
<feature type="transmembrane region" description="Helical" evidence="14">
    <location>
        <begin position="228"/>
        <end position="250"/>
    </location>
</feature>
<reference evidence="17" key="2">
    <citation type="submission" date="2025-09" db="UniProtKB">
        <authorList>
            <consortium name="Ensembl"/>
        </authorList>
    </citation>
    <scope>IDENTIFICATION</scope>
</reference>
<dbReference type="PANTHER" id="PTHR19944">
    <property type="entry name" value="MHC CLASS II-RELATED"/>
    <property type="match status" value="1"/>
</dbReference>
<evidence type="ECO:0000259" key="16">
    <source>
        <dbReference type="PROSITE" id="PS50835"/>
    </source>
</evidence>
<sequence length="311" mass="34912">MVCLKLPGGSCMAALTVTLMVLSSPLAVAGDTRPRFLWQFKPECHFFNGTERVRFLDRYFYNQEELLRFDSDVGEYRAVSELGRPEAEYWNGQKDILEQKRASVDTFCRHNYGGVESFTVQRRVQPKVTVYPAKTQPLQHHTLLVCSVNGFYPGSIEVRWFRNDQEEKAGVVSTGLIQNGDWTFQTLVMLETVPRSGEVYTCQVEHPSVTSPITVEWRARSESAQSKMLSGVGGFVLGLLFLGAGLFIYFRNQKAFPPGCYSATREGFLRTWLPLVQQLQKMPSLVASSAPALGLKSSNDGSTSTFVFPFT</sequence>
<evidence type="ECO:0000256" key="7">
    <source>
        <dbReference type="ARBA" id="ARBA00022989"/>
    </source>
</evidence>
<dbReference type="InterPro" id="IPR014745">
    <property type="entry name" value="MHC_II_a/b_N"/>
</dbReference>
<evidence type="ECO:0000256" key="15">
    <source>
        <dbReference type="SAM" id="SignalP"/>
    </source>
</evidence>
<dbReference type="PROSITE" id="PS00290">
    <property type="entry name" value="IG_MHC"/>
    <property type="match status" value="1"/>
</dbReference>
<dbReference type="PROSITE" id="PS50835">
    <property type="entry name" value="IG_LIKE"/>
    <property type="match status" value="1"/>
</dbReference>
<dbReference type="InterPro" id="IPR003006">
    <property type="entry name" value="Ig/MHC_CS"/>
</dbReference>
<dbReference type="GO" id="GO:0005765">
    <property type="term" value="C:lysosomal membrane"/>
    <property type="evidence" value="ECO:0007669"/>
    <property type="project" value="UniProtKB-SubCell"/>
</dbReference>
<keyword evidence="3 14" id="KW-0812">Transmembrane</keyword>
<dbReference type="InterPro" id="IPR000353">
    <property type="entry name" value="MHC_II_b_N"/>
</dbReference>
<dbReference type="InterPro" id="IPR050160">
    <property type="entry name" value="MHC/Immunoglobulin"/>
</dbReference>
<evidence type="ECO:0000256" key="13">
    <source>
        <dbReference type="ARBA" id="ARBA00023228"/>
    </source>
</evidence>
<dbReference type="InterPro" id="IPR013783">
    <property type="entry name" value="Ig-like_fold"/>
</dbReference>
<dbReference type="CDD" id="cd21000">
    <property type="entry name" value="IgC1_MHC_II_beta_HLA-DR"/>
    <property type="match status" value="1"/>
</dbReference>
<evidence type="ECO:0000256" key="1">
    <source>
        <dbReference type="ARBA" id="ARBA00004352"/>
    </source>
</evidence>
<keyword evidence="6" id="KW-0391">Immunity</keyword>
<keyword evidence="10" id="KW-1015">Disulfide bond</keyword>
<feature type="domain" description="Ig-like" evidence="16">
    <location>
        <begin position="126"/>
        <end position="214"/>
    </location>
</feature>
<dbReference type="FunFam" id="2.60.40.10:FF:000116">
    <property type="entry name" value="HLA class II histocompatibility antigen, DRB1-1 beta chain"/>
    <property type="match status" value="1"/>
</dbReference>
<dbReference type="SUPFAM" id="SSF54452">
    <property type="entry name" value="MHC antigen-recognition domain"/>
    <property type="match status" value="1"/>
</dbReference>
<dbReference type="Bgee" id="ENSCATG00000040113">
    <property type="expression patterns" value="Expressed in spleen and 8 other cell types or tissues"/>
</dbReference>
<dbReference type="GO" id="GO:0010008">
    <property type="term" value="C:endosome membrane"/>
    <property type="evidence" value="ECO:0007669"/>
    <property type="project" value="UniProtKB-SubCell"/>
</dbReference>
<organism evidence="17 18">
    <name type="scientific">Cercocebus atys</name>
    <name type="common">Sooty mangabey</name>
    <name type="synonym">Cercocebus torquatus atys</name>
    <dbReference type="NCBI Taxonomy" id="9531"/>
    <lineage>
        <taxon>Eukaryota</taxon>
        <taxon>Metazoa</taxon>
        <taxon>Chordata</taxon>
        <taxon>Craniata</taxon>
        <taxon>Vertebrata</taxon>
        <taxon>Euteleostomi</taxon>
        <taxon>Mammalia</taxon>
        <taxon>Eutheria</taxon>
        <taxon>Euarchontoglires</taxon>
        <taxon>Primates</taxon>
        <taxon>Haplorrhini</taxon>
        <taxon>Catarrhini</taxon>
        <taxon>Cercopithecidae</taxon>
        <taxon>Cercopithecinae</taxon>
        <taxon>Cercocebus</taxon>
    </lineage>
</organism>
<name>A0A2K5NHX6_CERAT</name>
<dbReference type="Gene3D" id="2.60.40.10">
    <property type="entry name" value="Immunoglobulins"/>
    <property type="match status" value="1"/>
</dbReference>
<evidence type="ECO:0000313" key="18">
    <source>
        <dbReference type="Proteomes" id="UP000233060"/>
    </source>
</evidence>
<protein>
    <recommendedName>
        <fullName evidence="16">Ig-like domain-containing protein</fullName>
    </recommendedName>
</protein>
<dbReference type="AlphaFoldDB" id="A0A2K5NHX6"/>
<keyword evidence="5" id="KW-0967">Endosome</keyword>
<dbReference type="PANTHER" id="PTHR19944:SF99">
    <property type="entry name" value="HLA CLASS II HISTOCOMPATIBILITY ANTIGEN, DRB1 BETA CHAIN"/>
    <property type="match status" value="1"/>
</dbReference>
<evidence type="ECO:0000313" key="17">
    <source>
        <dbReference type="Ensembl" id="ENSCATP00000036930.1"/>
    </source>
</evidence>
<keyword evidence="13" id="KW-0458">Lysosome</keyword>
<dbReference type="GeneTree" id="ENSGT00940000154993"/>
<accession>A0A2K5NHX6</accession>
<evidence type="ECO:0000256" key="8">
    <source>
        <dbReference type="ARBA" id="ARBA00023130"/>
    </source>
</evidence>
<comment type="subcellular location">
    <subcellularLocation>
        <location evidence="2">Endosome membrane</location>
        <topology evidence="2">Single-pass type I membrane protein</topology>
    </subcellularLocation>
    <subcellularLocation>
        <location evidence="1">Lysosome membrane</location>
        <topology evidence="1">Single-pass type I membrane protein</topology>
    </subcellularLocation>
</comment>
<dbReference type="InterPro" id="IPR007110">
    <property type="entry name" value="Ig-like_dom"/>
</dbReference>
<keyword evidence="12" id="KW-0491">MHC II</keyword>
<evidence type="ECO:0000256" key="5">
    <source>
        <dbReference type="ARBA" id="ARBA00022753"/>
    </source>
</evidence>
<keyword evidence="9 14" id="KW-0472">Membrane</keyword>
<dbReference type="GO" id="GO:0042613">
    <property type="term" value="C:MHC class II protein complex"/>
    <property type="evidence" value="ECO:0007669"/>
    <property type="project" value="UniProtKB-KW"/>
</dbReference>
<keyword evidence="18" id="KW-1185">Reference proteome</keyword>
<dbReference type="InterPro" id="IPR036179">
    <property type="entry name" value="Ig-like_dom_sf"/>
</dbReference>
<dbReference type="FunFam" id="3.10.320.10:FF:000001">
    <property type="entry name" value="HLA class II histocompatibility antigen, DRB1-1 beta chain"/>
    <property type="match status" value="1"/>
</dbReference>
<evidence type="ECO:0000256" key="10">
    <source>
        <dbReference type="ARBA" id="ARBA00023157"/>
    </source>
</evidence>
<dbReference type="Gene3D" id="3.10.320.10">
    <property type="entry name" value="Class II Histocompatibility Antigen, M Beta Chain, Chain B, domain 1"/>
    <property type="match status" value="1"/>
</dbReference>
<dbReference type="SUPFAM" id="SSF48726">
    <property type="entry name" value="Immunoglobulin"/>
    <property type="match status" value="1"/>
</dbReference>
<dbReference type="SMART" id="SM00921">
    <property type="entry name" value="MHC_II_beta"/>
    <property type="match status" value="1"/>
</dbReference>
<evidence type="ECO:0000256" key="12">
    <source>
        <dbReference type="ARBA" id="ARBA00023182"/>
    </source>
</evidence>